<dbReference type="InterPro" id="IPR015927">
    <property type="entry name" value="Peptidase_S24_S26A/B/C"/>
</dbReference>
<keyword evidence="2" id="KW-0614">Plasmid</keyword>
<name>A0A510IJJ5_9VIBR</name>
<dbReference type="SUPFAM" id="SSF51306">
    <property type="entry name" value="LexA/Signal peptidase"/>
    <property type="match status" value="2"/>
</dbReference>
<sequence>MQINLTVSAGISAFENPTLVHRDNAINLNNVFVHSPHSMQLIPSPATYEKYGICKGDWLLVDAALQPLMSDLVLVENHDETFVVEFKTYRQHQMCLEDCDPTILLGVISLSVHHYRKPVPLPVHANLVELDIHQILIERELSTVLCRAKGESMLPYIFNDDIMILERHLTPISGDVCVIALNHELVCKRIDVERSTLYSDNAAFKPYKVNQEKDYLRMHGVVRYALRLIRGIHAGDH</sequence>
<geneLocation type="plasmid" evidence="3">
    <name>pam7 dna</name>
</geneLocation>
<evidence type="ECO:0000313" key="3">
    <source>
        <dbReference type="Proteomes" id="UP000315115"/>
    </source>
</evidence>
<accession>A0A510IJJ5</accession>
<dbReference type="EMBL" id="AP019800">
    <property type="protein sequence ID" value="BBL92370.1"/>
    <property type="molecule type" value="Genomic_DNA"/>
</dbReference>
<gene>
    <name evidence="2" type="ORF">VroAM7_50230</name>
</gene>
<organism evidence="2 3">
    <name type="scientific">Vibrio rotiferianus</name>
    <dbReference type="NCBI Taxonomy" id="190895"/>
    <lineage>
        <taxon>Bacteria</taxon>
        <taxon>Pseudomonadati</taxon>
        <taxon>Pseudomonadota</taxon>
        <taxon>Gammaproteobacteria</taxon>
        <taxon>Vibrionales</taxon>
        <taxon>Vibrionaceae</taxon>
        <taxon>Vibrio</taxon>
    </lineage>
</organism>
<evidence type="ECO:0000313" key="2">
    <source>
        <dbReference type="EMBL" id="BBL92370.1"/>
    </source>
</evidence>
<dbReference type="AlphaFoldDB" id="A0A510IJJ5"/>
<feature type="domain" description="Peptidase S24/S26A/S26B/S26C" evidence="1">
    <location>
        <begin position="130"/>
        <end position="222"/>
    </location>
</feature>
<dbReference type="Pfam" id="PF00717">
    <property type="entry name" value="Peptidase_S24"/>
    <property type="match status" value="1"/>
</dbReference>
<dbReference type="Gene3D" id="2.10.109.10">
    <property type="entry name" value="Umud Fragment, subunit A"/>
    <property type="match status" value="1"/>
</dbReference>
<dbReference type="Proteomes" id="UP000315115">
    <property type="component" value="Plasmid pAM7"/>
</dbReference>
<protein>
    <recommendedName>
        <fullName evidence="1">Peptidase S24/S26A/S26B/S26C domain-containing protein</fullName>
    </recommendedName>
</protein>
<proteinExistence type="predicted"/>
<dbReference type="CDD" id="cd06529">
    <property type="entry name" value="S24_LexA-like"/>
    <property type="match status" value="1"/>
</dbReference>
<dbReference type="RefSeq" id="WP_143694327.1">
    <property type="nucleotide sequence ID" value="NZ_AP019800.1"/>
</dbReference>
<evidence type="ECO:0000259" key="1">
    <source>
        <dbReference type="Pfam" id="PF00717"/>
    </source>
</evidence>
<reference evidence="3" key="1">
    <citation type="submission" date="2019-07" db="EMBL/GenBank/DDBJ databases">
        <title>Complete Genome Sequences of Vibrion rotiferianus strain AM7.</title>
        <authorList>
            <person name="Miyazaki K."/>
            <person name="Wiseschart A."/>
            <person name="Pootanakit K."/>
            <person name="Ishimori K."/>
            <person name="Kitahara K."/>
        </authorList>
    </citation>
    <scope>NUCLEOTIDE SEQUENCE [LARGE SCALE GENOMIC DNA]</scope>
    <source>
        <strain evidence="3">AM7</strain>
        <plasmid evidence="3">pam7 dna</plasmid>
    </source>
</reference>
<dbReference type="InterPro" id="IPR039418">
    <property type="entry name" value="LexA-like"/>
</dbReference>
<dbReference type="InterPro" id="IPR036286">
    <property type="entry name" value="LexA/Signal_pep-like_sf"/>
</dbReference>